<organism evidence="1 2">
    <name type="scientific">Meloidogyne enterolobii</name>
    <name type="common">Root-knot nematode worm</name>
    <name type="synonym">Meloidogyne mayaguensis</name>
    <dbReference type="NCBI Taxonomy" id="390850"/>
    <lineage>
        <taxon>Eukaryota</taxon>
        <taxon>Metazoa</taxon>
        <taxon>Ecdysozoa</taxon>
        <taxon>Nematoda</taxon>
        <taxon>Chromadorea</taxon>
        <taxon>Rhabditida</taxon>
        <taxon>Tylenchina</taxon>
        <taxon>Tylenchomorpha</taxon>
        <taxon>Tylenchoidea</taxon>
        <taxon>Meloidogynidae</taxon>
        <taxon>Meloidogyninae</taxon>
        <taxon>Meloidogyne</taxon>
    </lineage>
</organism>
<protein>
    <submittedName>
        <fullName evidence="1">Uncharacterized protein</fullName>
    </submittedName>
</protein>
<evidence type="ECO:0000313" key="1">
    <source>
        <dbReference type="EMBL" id="CAK5087712.1"/>
    </source>
</evidence>
<name>A0ACB1AAY5_MELEN</name>
<reference evidence="1" key="1">
    <citation type="submission" date="2023-11" db="EMBL/GenBank/DDBJ databases">
        <authorList>
            <person name="Poullet M."/>
        </authorList>
    </citation>
    <scope>NUCLEOTIDE SEQUENCE</scope>
    <source>
        <strain evidence="1">E1834</strain>
    </source>
</reference>
<comment type="caution">
    <text evidence="1">The sequence shown here is derived from an EMBL/GenBank/DDBJ whole genome shotgun (WGS) entry which is preliminary data.</text>
</comment>
<sequence length="265" mass="30097">MVNFEASLRVNSQVPNELFYSTPGRLDKPSTKVWNPSRIFLGGVDPYRRQDIQKTSLPFVGSIGRLKLNDKEIDLKNLKENQGKIPSEENTHQKSSLEQRVNECSREPCKNGGRCFLDRWGVFQCQCQSGFTGKFCTLPSTDGVCPVDRRRWCYRGVCLWEGGQAKCLCPPSWIGQQCENKDDKFEEEMKSIEFNGENSLLAFSLNSTKNEGEMGKNDGFMVEFRLKPTISPFNQEQLLAVLMREQDAQVLAGVTMLPQNGKYSK</sequence>
<proteinExistence type="predicted"/>
<gene>
    <name evidence="1" type="ORF">MENTE1834_LOCUS35325</name>
</gene>
<dbReference type="Proteomes" id="UP001497535">
    <property type="component" value="Unassembled WGS sequence"/>
</dbReference>
<keyword evidence="2" id="KW-1185">Reference proteome</keyword>
<dbReference type="EMBL" id="CAVMJV010000067">
    <property type="protein sequence ID" value="CAK5087712.1"/>
    <property type="molecule type" value="Genomic_DNA"/>
</dbReference>
<evidence type="ECO:0000313" key="2">
    <source>
        <dbReference type="Proteomes" id="UP001497535"/>
    </source>
</evidence>
<accession>A0ACB1AAY5</accession>